<organism evidence="2 3">
    <name type="scientific">Solitalea longa</name>
    <dbReference type="NCBI Taxonomy" id="2079460"/>
    <lineage>
        <taxon>Bacteria</taxon>
        <taxon>Pseudomonadati</taxon>
        <taxon>Bacteroidota</taxon>
        <taxon>Sphingobacteriia</taxon>
        <taxon>Sphingobacteriales</taxon>
        <taxon>Sphingobacteriaceae</taxon>
        <taxon>Solitalea</taxon>
    </lineage>
</organism>
<proteinExistence type="predicted"/>
<evidence type="ECO:0000313" key="2">
    <source>
        <dbReference type="EMBL" id="POY37128.1"/>
    </source>
</evidence>
<keyword evidence="3" id="KW-1185">Reference proteome</keyword>
<name>A0A2S5A3H7_9SPHI</name>
<dbReference type="AlphaFoldDB" id="A0A2S5A3H7"/>
<dbReference type="SUPFAM" id="SSF55174">
    <property type="entry name" value="Alpha-L RNA-binding motif"/>
    <property type="match status" value="1"/>
</dbReference>
<dbReference type="PROSITE" id="PS50889">
    <property type="entry name" value="S4"/>
    <property type="match status" value="1"/>
</dbReference>
<reference evidence="2 3" key="1">
    <citation type="submission" date="2018-01" db="EMBL/GenBank/DDBJ databases">
        <authorList>
            <person name="Gaut B.S."/>
            <person name="Morton B.R."/>
            <person name="Clegg M.T."/>
            <person name="Duvall M.R."/>
        </authorList>
    </citation>
    <scope>NUCLEOTIDE SEQUENCE [LARGE SCALE GENOMIC DNA]</scope>
    <source>
        <strain evidence="2 3">HR-AV</strain>
    </source>
</reference>
<protein>
    <submittedName>
        <fullName evidence="2">RNA-binding protein</fullName>
    </submittedName>
</protein>
<dbReference type="InterPro" id="IPR036986">
    <property type="entry name" value="S4_RNA-bd_sf"/>
</dbReference>
<accession>A0A2S5A3H7</accession>
<gene>
    <name evidence="2" type="ORF">C3K47_08710</name>
</gene>
<dbReference type="GO" id="GO:0003723">
    <property type="term" value="F:RNA binding"/>
    <property type="evidence" value="ECO:0007669"/>
    <property type="project" value="UniProtKB-KW"/>
</dbReference>
<dbReference type="RefSeq" id="WP_103788738.1">
    <property type="nucleotide sequence ID" value="NZ_PQVF01000005.1"/>
</dbReference>
<dbReference type="Gene3D" id="3.10.290.10">
    <property type="entry name" value="RNA-binding S4 domain"/>
    <property type="match status" value="1"/>
</dbReference>
<comment type="caution">
    <text evidence="2">The sequence shown here is derived from an EMBL/GenBank/DDBJ whole genome shotgun (WGS) entry which is preliminary data.</text>
</comment>
<sequence length="68" mass="7433">MTSFKINSEYIELIKLLKASGNAENGGHAQALVDAGEIRVNGEIEKRKRAKLKPGDKVETPQGIINLE</sequence>
<evidence type="ECO:0000313" key="3">
    <source>
        <dbReference type="Proteomes" id="UP000236893"/>
    </source>
</evidence>
<dbReference type="Proteomes" id="UP000236893">
    <property type="component" value="Unassembled WGS sequence"/>
</dbReference>
<dbReference type="OrthoDB" id="9811532at2"/>
<keyword evidence="1" id="KW-0694">RNA-binding</keyword>
<dbReference type="EMBL" id="PQVF01000005">
    <property type="protein sequence ID" value="POY37128.1"/>
    <property type="molecule type" value="Genomic_DNA"/>
</dbReference>
<dbReference type="CDD" id="cd00165">
    <property type="entry name" value="S4"/>
    <property type="match status" value="1"/>
</dbReference>
<evidence type="ECO:0000256" key="1">
    <source>
        <dbReference type="PROSITE-ProRule" id="PRU00182"/>
    </source>
</evidence>
<dbReference type="Pfam" id="PF13275">
    <property type="entry name" value="S4_2"/>
    <property type="match status" value="1"/>
</dbReference>